<dbReference type="AlphaFoldDB" id="A0A2Z6NQN7"/>
<proteinExistence type="predicted"/>
<evidence type="ECO:0000313" key="2">
    <source>
        <dbReference type="Proteomes" id="UP000242715"/>
    </source>
</evidence>
<accession>A0A2Z6NQN7</accession>
<dbReference type="Proteomes" id="UP000242715">
    <property type="component" value="Unassembled WGS sequence"/>
</dbReference>
<dbReference type="OrthoDB" id="1435349at2759"/>
<dbReference type="PANTHER" id="PTHR36617">
    <property type="entry name" value="PROTEIN, PUTATIVE-RELATED"/>
    <property type="match status" value="1"/>
</dbReference>
<name>A0A2Z6NQN7_TRISU</name>
<organism evidence="1 2">
    <name type="scientific">Trifolium subterraneum</name>
    <name type="common">Subterranean clover</name>
    <dbReference type="NCBI Taxonomy" id="3900"/>
    <lineage>
        <taxon>Eukaryota</taxon>
        <taxon>Viridiplantae</taxon>
        <taxon>Streptophyta</taxon>
        <taxon>Embryophyta</taxon>
        <taxon>Tracheophyta</taxon>
        <taxon>Spermatophyta</taxon>
        <taxon>Magnoliopsida</taxon>
        <taxon>eudicotyledons</taxon>
        <taxon>Gunneridae</taxon>
        <taxon>Pentapetalae</taxon>
        <taxon>rosids</taxon>
        <taxon>fabids</taxon>
        <taxon>Fabales</taxon>
        <taxon>Fabaceae</taxon>
        <taxon>Papilionoideae</taxon>
        <taxon>50 kb inversion clade</taxon>
        <taxon>NPAAA clade</taxon>
        <taxon>Hologalegina</taxon>
        <taxon>IRL clade</taxon>
        <taxon>Trifolieae</taxon>
        <taxon>Trifolium</taxon>
    </lineage>
</organism>
<gene>
    <name evidence="1" type="ORF">TSUD_356730</name>
</gene>
<dbReference type="EMBL" id="DF973733">
    <property type="protein sequence ID" value="GAU38822.1"/>
    <property type="molecule type" value="Genomic_DNA"/>
</dbReference>
<dbReference type="PANTHER" id="PTHR36617:SF5">
    <property type="entry name" value="OS05G0421675 PROTEIN"/>
    <property type="match status" value="1"/>
</dbReference>
<evidence type="ECO:0000313" key="1">
    <source>
        <dbReference type="EMBL" id="GAU38822.1"/>
    </source>
</evidence>
<evidence type="ECO:0008006" key="3">
    <source>
        <dbReference type="Google" id="ProtNLM"/>
    </source>
</evidence>
<sequence length="188" mass="21407">MSMLFPSSKLPQEYGGLGIRQLREFNLALLDKWCWRMLVDREGLWFRVLAARYGLERSRLRDGGRRGSSWWRKIACIRDGGGGDRGGWFGEHISKKVGDGSDTFFWTDPWVDGTTLCERFGRLFDLAEAKSASVAEMFAAWVGRWQRGVSVEAAAEGVGGGDVGEVSDFTFYFYLTFTLHAQYPDRWH</sequence>
<keyword evidence="2" id="KW-1185">Reference proteome</keyword>
<protein>
    <recommendedName>
        <fullName evidence="3">Reverse transcriptase zinc-binding domain-containing protein</fullName>
    </recommendedName>
</protein>
<reference evidence="2" key="1">
    <citation type="journal article" date="2017" name="Front. Plant Sci.">
        <title>Climate Clever Clovers: New Paradigm to Reduce the Environmental Footprint of Ruminants by Breeding Low Methanogenic Forages Utilizing Haplotype Variation.</title>
        <authorList>
            <person name="Kaur P."/>
            <person name="Appels R."/>
            <person name="Bayer P.E."/>
            <person name="Keeble-Gagnere G."/>
            <person name="Wang J."/>
            <person name="Hirakawa H."/>
            <person name="Shirasawa K."/>
            <person name="Vercoe P."/>
            <person name="Stefanova K."/>
            <person name="Durmic Z."/>
            <person name="Nichols P."/>
            <person name="Revell C."/>
            <person name="Isobe S.N."/>
            <person name="Edwards D."/>
            <person name="Erskine W."/>
        </authorList>
    </citation>
    <scope>NUCLEOTIDE SEQUENCE [LARGE SCALE GENOMIC DNA]</scope>
    <source>
        <strain evidence="2">cv. Daliak</strain>
    </source>
</reference>